<comment type="caution">
    <text evidence="2">The sequence shown here is derived from an EMBL/GenBank/DDBJ whole genome shotgun (WGS) entry which is preliminary data.</text>
</comment>
<organism evidence="2 3">
    <name type="scientific">Petrolisthes manimaculis</name>
    <dbReference type="NCBI Taxonomy" id="1843537"/>
    <lineage>
        <taxon>Eukaryota</taxon>
        <taxon>Metazoa</taxon>
        <taxon>Ecdysozoa</taxon>
        <taxon>Arthropoda</taxon>
        <taxon>Crustacea</taxon>
        <taxon>Multicrustacea</taxon>
        <taxon>Malacostraca</taxon>
        <taxon>Eumalacostraca</taxon>
        <taxon>Eucarida</taxon>
        <taxon>Decapoda</taxon>
        <taxon>Pleocyemata</taxon>
        <taxon>Anomura</taxon>
        <taxon>Galatheoidea</taxon>
        <taxon>Porcellanidae</taxon>
        <taxon>Petrolisthes</taxon>
    </lineage>
</organism>
<gene>
    <name evidence="2" type="ORF">Pmani_034889</name>
</gene>
<protein>
    <submittedName>
        <fullName evidence="2">Uncharacterized protein</fullName>
    </submittedName>
</protein>
<evidence type="ECO:0000313" key="3">
    <source>
        <dbReference type="Proteomes" id="UP001292094"/>
    </source>
</evidence>
<feature type="compositionally biased region" description="Polar residues" evidence="1">
    <location>
        <begin position="20"/>
        <end position="33"/>
    </location>
</feature>
<proteinExistence type="predicted"/>
<evidence type="ECO:0000256" key="1">
    <source>
        <dbReference type="SAM" id="MobiDB-lite"/>
    </source>
</evidence>
<dbReference type="EMBL" id="JAWZYT010004862">
    <property type="protein sequence ID" value="KAK4292345.1"/>
    <property type="molecule type" value="Genomic_DNA"/>
</dbReference>
<reference evidence="2" key="1">
    <citation type="submission" date="2023-11" db="EMBL/GenBank/DDBJ databases">
        <title>Genome assemblies of two species of porcelain crab, Petrolisthes cinctipes and Petrolisthes manimaculis (Anomura: Porcellanidae).</title>
        <authorList>
            <person name="Angst P."/>
        </authorList>
    </citation>
    <scope>NUCLEOTIDE SEQUENCE</scope>
    <source>
        <strain evidence="2">PB745_02</strain>
        <tissue evidence="2">Gill</tissue>
    </source>
</reference>
<sequence length="70" mass="7090">MVRIMRPRPQGTTRAKRPGSQCSSVTTMASEEGSTGWCGVGWGGGLHGLVGVGWGLVGGGLHGLVGVVWG</sequence>
<dbReference type="AlphaFoldDB" id="A0AAE1NNF8"/>
<evidence type="ECO:0000313" key="2">
    <source>
        <dbReference type="EMBL" id="KAK4292345.1"/>
    </source>
</evidence>
<dbReference type="Proteomes" id="UP001292094">
    <property type="component" value="Unassembled WGS sequence"/>
</dbReference>
<feature type="region of interest" description="Disordered" evidence="1">
    <location>
        <begin position="1"/>
        <end position="33"/>
    </location>
</feature>
<accession>A0AAE1NNF8</accession>
<name>A0AAE1NNF8_9EUCA</name>
<keyword evidence="3" id="KW-1185">Reference proteome</keyword>